<keyword evidence="3" id="KW-1185">Reference proteome</keyword>
<feature type="compositionally biased region" description="Polar residues" evidence="1">
    <location>
        <begin position="1"/>
        <end position="11"/>
    </location>
</feature>
<reference evidence="2 3" key="1">
    <citation type="journal article" date="2019" name="Int. J. Syst. Evol. Microbiol.">
        <title>The Global Catalogue of Microorganisms (GCM) 10K type strain sequencing project: providing services to taxonomists for standard genome sequencing and annotation.</title>
        <authorList>
            <consortium name="The Broad Institute Genomics Platform"/>
            <consortium name="The Broad Institute Genome Sequencing Center for Infectious Disease"/>
            <person name="Wu L."/>
            <person name="Ma J."/>
        </authorList>
    </citation>
    <scope>NUCLEOTIDE SEQUENCE [LARGE SCALE GENOMIC DNA]</scope>
    <source>
        <strain evidence="2 3">CGMCC 1.12554</strain>
    </source>
</reference>
<dbReference type="RefSeq" id="WP_256407605.1">
    <property type="nucleotide sequence ID" value="NZ_JANHDN010000001.1"/>
</dbReference>
<dbReference type="EMBL" id="JBHTBL010000002">
    <property type="protein sequence ID" value="MFC7323722.1"/>
    <property type="molecule type" value="Genomic_DNA"/>
</dbReference>
<evidence type="ECO:0000256" key="1">
    <source>
        <dbReference type="SAM" id="MobiDB-lite"/>
    </source>
</evidence>
<accession>A0ABD6AHQ1</accession>
<name>A0ABD6AHQ1_9EURY</name>
<dbReference type="AlphaFoldDB" id="A0ABD6AHQ1"/>
<protein>
    <submittedName>
        <fullName evidence="2">Uncharacterized protein</fullName>
    </submittedName>
</protein>
<organism evidence="2 3">
    <name type="scientific">Halorubrum rutilum</name>
    <dbReference type="NCBI Taxonomy" id="1364933"/>
    <lineage>
        <taxon>Archaea</taxon>
        <taxon>Methanobacteriati</taxon>
        <taxon>Methanobacteriota</taxon>
        <taxon>Stenosarchaea group</taxon>
        <taxon>Halobacteria</taxon>
        <taxon>Halobacteriales</taxon>
        <taxon>Haloferacaceae</taxon>
        <taxon>Halorubrum</taxon>
    </lineage>
</organism>
<gene>
    <name evidence="2" type="ORF">ACFQMF_03910</name>
</gene>
<proteinExistence type="predicted"/>
<evidence type="ECO:0000313" key="2">
    <source>
        <dbReference type="EMBL" id="MFC7323722.1"/>
    </source>
</evidence>
<comment type="caution">
    <text evidence="2">The sequence shown here is derived from an EMBL/GenBank/DDBJ whole genome shotgun (WGS) entry which is preliminary data.</text>
</comment>
<evidence type="ECO:0000313" key="3">
    <source>
        <dbReference type="Proteomes" id="UP001596545"/>
    </source>
</evidence>
<sequence length="41" mass="4252">MSNDDSATTEESPIGTRTRVPPGDATEEPDAPPIAIGMRAP</sequence>
<feature type="region of interest" description="Disordered" evidence="1">
    <location>
        <begin position="1"/>
        <end position="41"/>
    </location>
</feature>
<dbReference type="Proteomes" id="UP001596545">
    <property type="component" value="Unassembled WGS sequence"/>
</dbReference>